<proteinExistence type="predicted"/>
<evidence type="ECO:0000313" key="1">
    <source>
        <dbReference type="EMBL" id="MBX48441.1"/>
    </source>
</evidence>
<accession>A0A2P2P1H3</accession>
<protein>
    <submittedName>
        <fullName evidence="1">Uncharacterized protein</fullName>
    </submittedName>
</protein>
<organism evidence="1">
    <name type="scientific">Rhizophora mucronata</name>
    <name type="common">Asiatic mangrove</name>
    <dbReference type="NCBI Taxonomy" id="61149"/>
    <lineage>
        <taxon>Eukaryota</taxon>
        <taxon>Viridiplantae</taxon>
        <taxon>Streptophyta</taxon>
        <taxon>Embryophyta</taxon>
        <taxon>Tracheophyta</taxon>
        <taxon>Spermatophyta</taxon>
        <taxon>Magnoliopsida</taxon>
        <taxon>eudicotyledons</taxon>
        <taxon>Gunneridae</taxon>
        <taxon>Pentapetalae</taxon>
        <taxon>rosids</taxon>
        <taxon>fabids</taxon>
        <taxon>Malpighiales</taxon>
        <taxon>Rhizophoraceae</taxon>
        <taxon>Rhizophora</taxon>
    </lineage>
</organism>
<dbReference type="EMBL" id="GGEC01067957">
    <property type="protein sequence ID" value="MBX48441.1"/>
    <property type="molecule type" value="Transcribed_RNA"/>
</dbReference>
<sequence>MQATITTIKIQNNIFSNQTRKSMTTPKCDSKLE</sequence>
<dbReference type="AlphaFoldDB" id="A0A2P2P1H3"/>
<name>A0A2P2P1H3_RHIMU</name>
<reference evidence="1" key="1">
    <citation type="submission" date="2018-02" db="EMBL/GenBank/DDBJ databases">
        <title>Rhizophora mucronata_Transcriptome.</title>
        <authorList>
            <person name="Meera S.P."/>
            <person name="Sreeshan A."/>
            <person name="Augustine A."/>
        </authorList>
    </citation>
    <scope>NUCLEOTIDE SEQUENCE</scope>
    <source>
        <tissue evidence="1">Leaf</tissue>
    </source>
</reference>